<feature type="binding site" evidence="10">
    <location>
        <position position="50"/>
    </location>
    <ligand>
        <name>Zn(2+)</name>
        <dbReference type="ChEBI" id="CHEBI:29105"/>
    </ligand>
</feature>
<evidence type="ECO:0000256" key="8">
    <source>
        <dbReference type="NCBIfam" id="TIGR00209"/>
    </source>
</evidence>
<feature type="binding site" evidence="10">
    <location>
        <position position="47"/>
    </location>
    <ligand>
        <name>Zn(2+)</name>
        <dbReference type="ChEBI" id="CHEBI:29105"/>
    </ligand>
</feature>
<evidence type="ECO:0000256" key="9">
    <source>
        <dbReference type="PIRSR" id="PIRSR000808-1"/>
    </source>
</evidence>
<evidence type="ECO:0000256" key="11">
    <source>
        <dbReference type="SAM" id="MobiDB-lite"/>
    </source>
</evidence>
<feature type="compositionally biased region" description="Polar residues" evidence="11">
    <location>
        <begin position="32"/>
        <end position="45"/>
    </location>
</feature>
<proteinExistence type="inferred from homology"/>
<evidence type="ECO:0000259" key="13">
    <source>
        <dbReference type="Pfam" id="PF02744"/>
    </source>
</evidence>
<keyword evidence="4 10" id="KW-0479">Metal-binding</keyword>
<dbReference type="PIRSF" id="PIRSF000808">
    <property type="entry name" value="GalT"/>
    <property type="match status" value="1"/>
</dbReference>
<feature type="active site" description="Tele-UMP-histidine intermediate" evidence="9">
    <location>
        <position position="167"/>
    </location>
</feature>
<evidence type="ECO:0000256" key="10">
    <source>
        <dbReference type="PIRSR" id="PIRSR000808-3"/>
    </source>
</evidence>
<evidence type="ECO:0000256" key="4">
    <source>
        <dbReference type="ARBA" id="ARBA00022723"/>
    </source>
</evidence>
<dbReference type="HOGENOM" id="CLU_029960_1_0_3"/>
<keyword evidence="6" id="KW-0299">Galactose metabolism</keyword>
<evidence type="ECO:0000256" key="5">
    <source>
        <dbReference type="ARBA" id="ARBA00022833"/>
    </source>
</evidence>
<dbReference type="PANTHER" id="PTHR42763">
    <property type="entry name" value="ADP-GLUCOSE PHOSPHORYLASE"/>
    <property type="match status" value="1"/>
</dbReference>
<comment type="cofactor">
    <cofactor evidence="10">
        <name>Zn(2+)</name>
        <dbReference type="ChEBI" id="CHEBI:29105"/>
    </cofactor>
    <text evidence="10">Binds 1 zinc ion per subunit.</text>
</comment>
<accession>K9WGQ9</accession>
<dbReference type="InterPro" id="IPR053177">
    <property type="entry name" value="ADP-glucose_phosphorylase"/>
</dbReference>
<gene>
    <name evidence="14" type="ORF">Mic7113_2925</name>
</gene>
<keyword evidence="3 14" id="KW-0548">Nucleotidyltransferase</keyword>
<organism evidence="14 15">
    <name type="scientific">Allocoleopsis franciscana PCC 7113</name>
    <dbReference type="NCBI Taxonomy" id="1173027"/>
    <lineage>
        <taxon>Bacteria</taxon>
        <taxon>Bacillati</taxon>
        <taxon>Cyanobacteriota</taxon>
        <taxon>Cyanophyceae</taxon>
        <taxon>Coleofasciculales</taxon>
        <taxon>Coleofasciculaceae</taxon>
        <taxon>Allocoleopsis</taxon>
        <taxon>Allocoleopsis franciscana</taxon>
    </lineage>
</organism>
<name>K9WGQ9_9CYAN</name>
<dbReference type="UniPathway" id="UPA00214"/>
<feature type="binding site" evidence="10">
    <location>
        <position position="114"/>
    </location>
    <ligand>
        <name>Zn(2+)</name>
        <dbReference type="ChEBI" id="CHEBI:29105"/>
    </ligand>
</feature>
<dbReference type="eggNOG" id="COG1085">
    <property type="taxonomic scope" value="Bacteria"/>
</dbReference>
<dbReference type="STRING" id="1173027.Mic7113_2925"/>
<dbReference type="Proteomes" id="UP000010471">
    <property type="component" value="Chromosome"/>
</dbReference>
<dbReference type="GO" id="GO:0008108">
    <property type="term" value="F:UDP-glucose:hexose-1-phosphate uridylyltransferase activity"/>
    <property type="evidence" value="ECO:0007669"/>
    <property type="project" value="UniProtKB-UniRule"/>
</dbReference>
<dbReference type="EMBL" id="CP003630">
    <property type="protein sequence ID" value="AFZ18702.1"/>
    <property type="molecule type" value="Genomic_DNA"/>
</dbReference>
<dbReference type="InterPro" id="IPR001937">
    <property type="entry name" value="GalP_UDPtransf1"/>
</dbReference>
<dbReference type="Pfam" id="PF02744">
    <property type="entry name" value="GalP_UDP_tr_C"/>
    <property type="match status" value="1"/>
</dbReference>
<evidence type="ECO:0000256" key="2">
    <source>
        <dbReference type="ARBA" id="ARBA00022679"/>
    </source>
</evidence>
<dbReference type="Gene3D" id="3.30.428.10">
    <property type="entry name" value="HIT-like"/>
    <property type="match status" value="2"/>
</dbReference>
<evidence type="ECO:0000256" key="3">
    <source>
        <dbReference type="ARBA" id="ARBA00022695"/>
    </source>
</evidence>
<dbReference type="SUPFAM" id="SSF54197">
    <property type="entry name" value="HIT-like"/>
    <property type="match status" value="2"/>
</dbReference>
<dbReference type="RefSeq" id="WP_015182851.1">
    <property type="nucleotide sequence ID" value="NC_019738.1"/>
</dbReference>
<protein>
    <recommendedName>
        <fullName evidence="8">Galactose-1-phosphate uridylyltransferase</fullName>
        <ecNumber evidence="8">2.7.7.12</ecNumber>
    </recommendedName>
</protein>
<feature type="domain" description="Galactose-1-phosphate uridyl transferase C-terminal" evidence="13">
    <location>
        <begin position="185"/>
        <end position="296"/>
    </location>
</feature>
<dbReference type="AlphaFoldDB" id="K9WGQ9"/>
<evidence type="ECO:0000313" key="15">
    <source>
        <dbReference type="Proteomes" id="UP000010471"/>
    </source>
</evidence>
<feature type="domain" description="Galactose-1-phosphate uridyl transferase N-terminal" evidence="12">
    <location>
        <begin position="5"/>
        <end position="177"/>
    </location>
</feature>
<dbReference type="EC" id="2.7.7.12" evidence="8"/>
<dbReference type="GO" id="GO:0006012">
    <property type="term" value="P:galactose metabolic process"/>
    <property type="evidence" value="ECO:0007669"/>
    <property type="project" value="UniProtKB-UniRule"/>
</dbReference>
<dbReference type="PANTHER" id="PTHR42763:SF2">
    <property type="entry name" value="ADP-GLUCOSE PHOSPHORYLASE"/>
    <property type="match status" value="1"/>
</dbReference>
<dbReference type="InterPro" id="IPR005849">
    <property type="entry name" value="GalP_Utransf_N"/>
</dbReference>
<dbReference type="NCBIfam" id="TIGR00209">
    <property type="entry name" value="galT_1"/>
    <property type="match status" value="1"/>
</dbReference>
<evidence type="ECO:0000256" key="1">
    <source>
        <dbReference type="ARBA" id="ARBA00010951"/>
    </source>
</evidence>
<dbReference type="GO" id="GO:0008270">
    <property type="term" value="F:zinc ion binding"/>
    <property type="evidence" value="ECO:0007669"/>
    <property type="project" value="InterPro"/>
</dbReference>
<evidence type="ECO:0000313" key="14">
    <source>
        <dbReference type="EMBL" id="AFZ18702.1"/>
    </source>
</evidence>
<sequence>MQDGQIRLNKVTREWVIYAPGRRKRPQDFQKKNSQTPQHPVNQEQKCPFCREPMLETILLEIPNKQQTSWQTRVVPNKFPALTPHEHTQRSTEGIYIAMPGYGQHELIVETPEHDKDIATMSPEEVEIVIETYHKRYLDLMVAHENMMAIIFRNHGERAGASLKHPHSQIIVTGVVPQHRRYREEQAQRYFDVWGRCVYCDILEFELQNRRRVVQENDSFLAFVPFSAEVPFETWIMPKNHQADFGSISEQEKSDFALILQSILRNLYDKLNDPDYNYVINTAARYKAEEPQVHWYCQIQPRLTTPAGFELATGISINPSLPEIDADFLNGLSL</sequence>
<dbReference type="Pfam" id="PF01087">
    <property type="entry name" value="GalP_UDP_transf"/>
    <property type="match status" value="1"/>
</dbReference>
<reference evidence="14 15" key="1">
    <citation type="submission" date="2012-06" db="EMBL/GenBank/DDBJ databases">
        <title>Finished chromosome of genome of Microcoleus sp. PCC 7113.</title>
        <authorList>
            <consortium name="US DOE Joint Genome Institute"/>
            <person name="Gugger M."/>
            <person name="Coursin T."/>
            <person name="Rippka R."/>
            <person name="Tandeau De Marsac N."/>
            <person name="Huntemann M."/>
            <person name="Wei C.-L."/>
            <person name="Han J."/>
            <person name="Detter J.C."/>
            <person name="Han C."/>
            <person name="Tapia R."/>
            <person name="Chen A."/>
            <person name="Kyrpides N."/>
            <person name="Mavromatis K."/>
            <person name="Markowitz V."/>
            <person name="Szeto E."/>
            <person name="Ivanova N."/>
            <person name="Pagani I."/>
            <person name="Pati A."/>
            <person name="Goodwin L."/>
            <person name="Nordberg H.P."/>
            <person name="Cantor M.N."/>
            <person name="Hua S.X."/>
            <person name="Woyke T."/>
            <person name="Kerfeld C.A."/>
        </authorList>
    </citation>
    <scope>NUCLEOTIDE SEQUENCE [LARGE SCALE GENOMIC DNA]</scope>
    <source>
        <strain evidence="14 15">PCC 7113</strain>
    </source>
</reference>
<keyword evidence="2 14" id="KW-0808">Transferase</keyword>
<dbReference type="InterPro" id="IPR005850">
    <property type="entry name" value="GalP_Utransf_C"/>
</dbReference>
<dbReference type="InterPro" id="IPR036265">
    <property type="entry name" value="HIT-like_sf"/>
</dbReference>
<dbReference type="OrthoDB" id="9769064at2"/>
<keyword evidence="15" id="KW-1185">Reference proteome</keyword>
<feature type="region of interest" description="Disordered" evidence="11">
    <location>
        <begin position="22"/>
        <end position="45"/>
    </location>
</feature>
<feature type="binding site" evidence="10">
    <location>
        <position position="165"/>
    </location>
    <ligand>
        <name>Zn(2+)</name>
        <dbReference type="ChEBI" id="CHEBI:29105"/>
    </ligand>
</feature>
<evidence type="ECO:0000256" key="7">
    <source>
        <dbReference type="ARBA" id="ARBA00023277"/>
    </source>
</evidence>
<evidence type="ECO:0000259" key="12">
    <source>
        <dbReference type="Pfam" id="PF01087"/>
    </source>
</evidence>
<keyword evidence="5 10" id="KW-0862">Zinc</keyword>
<evidence type="ECO:0000256" key="6">
    <source>
        <dbReference type="ARBA" id="ARBA00023144"/>
    </source>
</evidence>
<comment type="similarity">
    <text evidence="1">Belongs to the galactose-1-phosphate uridylyltransferase type 1 family.</text>
</comment>
<dbReference type="KEGG" id="mic:Mic7113_2925"/>
<keyword evidence="7" id="KW-0119">Carbohydrate metabolism</keyword>
<dbReference type="PATRIC" id="fig|1173027.3.peg.3221"/>